<keyword evidence="3" id="KW-1185">Reference proteome</keyword>
<protein>
    <recommendedName>
        <fullName evidence="1">Sec7/BIG1-like C-terminal domain-containing protein</fullName>
    </recommendedName>
</protein>
<reference evidence="2" key="1">
    <citation type="submission" date="2022-01" db="EMBL/GenBank/DDBJ databases">
        <authorList>
            <person name="King R."/>
        </authorList>
    </citation>
    <scope>NUCLEOTIDE SEQUENCE</scope>
</reference>
<dbReference type="AlphaFoldDB" id="A0A9N9SCT6"/>
<gene>
    <name evidence="2" type="ORF">PHAECO_LOCUS5204</name>
</gene>
<dbReference type="Pfam" id="PF20252">
    <property type="entry name" value="BIG2_C"/>
    <property type="match status" value="1"/>
</dbReference>
<evidence type="ECO:0000259" key="1">
    <source>
        <dbReference type="Pfam" id="PF20252"/>
    </source>
</evidence>
<evidence type="ECO:0000313" key="3">
    <source>
        <dbReference type="Proteomes" id="UP001153737"/>
    </source>
</evidence>
<organism evidence="2 3">
    <name type="scientific">Phaedon cochleariae</name>
    <name type="common">Mustard beetle</name>
    <dbReference type="NCBI Taxonomy" id="80249"/>
    <lineage>
        <taxon>Eukaryota</taxon>
        <taxon>Metazoa</taxon>
        <taxon>Ecdysozoa</taxon>
        <taxon>Arthropoda</taxon>
        <taxon>Hexapoda</taxon>
        <taxon>Insecta</taxon>
        <taxon>Pterygota</taxon>
        <taxon>Neoptera</taxon>
        <taxon>Endopterygota</taxon>
        <taxon>Coleoptera</taxon>
        <taxon>Polyphaga</taxon>
        <taxon>Cucujiformia</taxon>
        <taxon>Chrysomeloidea</taxon>
        <taxon>Chrysomelidae</taxon>
        <taxon>Chrysomelinae</taxon>
        <taxon>Chrysomelini</taxon>
        <taxon>Phaedon</taxon>
    </lineage>
</organism>
<name>A0A9N9SCT6_PHACE</name>
<reference evidence="2" key="2">
    <citation type="submission" date="2022-10" db="EMBL/GenBank/DDBJ databases">
        <authorList>
            <consortium name="ENA_rothamsted_submissions"/>
            <consortium name="culmorum"/>
            <person name="King R."/>
        </authorList>
    </citation>
    <scope>NUCLEOTIDE SEQUENCE</scope>
</reference>
<sequence>MVGITHRGNLVFSEFVSLTGNVALFGNFRYRRHESGQASLELGIVEIGHRGNWASWDTPVLVELTLFIHFHPGTSCIRHVILSASKTLTVHQWEILVVAIHRACTSTLDPLRQLSLAFKENSDSFYGDLATVKVAARKDATIAQNERLYDLAQQVFLMQSQRQCNKCPGKVCECEVARGVVVDDRSYVFLLYPLDKSDVSTPDLYAVRVPFKNLVIGILAHQMLIQTVSSALLQNLNHITPILNILQISSCSLRGILTKVNAKHVDVMLKCLEVSNVRARAFDARPGLKFLMQKVGNLSKAANLYTQANTSEVVQIIVLIELCLDGIEKYSIEPSSLKDILAREEKKKCLTDSDYVENFLKKLHTKWSRLCESYASLTLVIPDGVGDDSDGDCGAEMYIKPPFQPFR</sequence>
<dbReference type="Proteomes" id="UP001153737">
    <property type="component" value="Chromosome 16"/>
</dbReference>
<accession>A0A9N9SCT6</accession>
<evidence type="ECO:0000313" key="2">
    <source>
        <dbReference type="EMBL" id="CAG9817658.1"/>
    </source>
</evidence>
<dbReference type="EMBL" id="OU896722">
    <property type="protein sequence ID" value="CAG9817658.1"/>
    <property type="molecule type" value="Genomic_DNA"/>
</dbReference>
<dbReference type="OrthoDB" id="10002886at2759"/>
<feature type="domain" description="Sec7/BIG1-like C-terminal" evidence="1">
    <location>
        <begin position="223"/>
        <end position="326"/>
    </location>
</feature>
<proteinExistence type="predicted"/>
<dbReference type="InterPro" id="IPR046455">
    <property type="entry name" value="Sec7/BIG1-like_C"/>
</dbReference>